<feature type="non-terminal residue" evidence="2">
    <location>
        <position position="55"/>
    </location>
</feature>
<dbReference type="PANTHER" id="PTHR44548:SF1">
    <property type="entry name" value="GST N-TERMINAL DOMAIN-CONTAINING PROTEIN"/>
    <property type="match status" value="1"/>
</dbReference>
<organism evidence="2 3">
    <name type="scientific">Lithocarpus litseifolius</name>
    <dbReference type="NCBI Taxonomy" id="425828"/>
    <lineage>
        <taxon>Eukaryota</taxon>
        <taxon>Viridiplantae</taxon>
        <taxon>Streptophyta</taxon>
        <taxon>Embryophyta</taxon>
        <taxon>Tracheophyta</taxon>
        <taxon>Spermatophyta</taxon>
        <taxon>Magnoliopsida</taxon>
        <taxon>eudicotyledons</taxon>
        <taxon>Gunneridae</taxon>
        <taxon>Pentapetalae</taxon>
        <taxon>rosids</taxon>
        <taxon>fabids</taxon>
        <taxon>Fagales</taxon>
        <taxon>Fagaceae</taxon>
        <taxon>Lithocarpus</taxon>
    </lineage>
</organism>
<evidence type="ECO:0000313" key="3">
    <source>
        <dbReference type="Proteomes" id="UP001459277"/>
    </source>
</evidence>
<dbReference type="Proteomes" id="UP001459277">
    <property type="component" value="Unassembled WGS sequence"/>
</dbReference>
<dbReference type="EMBL" id="JAZDWU010000007">
    <property type="protein sequence ID" value="KAK9996065.1"/>
    <property type="molecule type" value="Genomic_DNA"/>
</dbReference>
<evidence type="ECO:0000259" key="1">
    <source>
        <dbReference type="PROSITE" id="PS50404"/>
    </source>
</evidence>
<dbReference type="AlphaFoldDB" id="A0AAW2CCR9"/>
<reference evidence="2 3" key="1">
    <citation type="submission" date="2024-01" db="EMBL/GenBank/DDBJ databases">
        <title>A telomere-to-telomere, gap-free genome of sweet tea (Lithocarpus litseifolius).</title>
        <authorList>
            <person name="Zhou J."/>
        </authorList>
    </citation>
    <scope>NUCLEOTIDE SEQUENCE [LARGE SCALE GENOMIC DNA]</scope>
    <source>
        <strain evidence="2">Zhou-2022a</strain>
        <tissue evidence="2">Leaf</tissue>
    </source>
</reference>
<keyword evidence="3" id="KW-1185">Reference proteome</keyword>
<dbReference type="PANTHER" id="PTHR44548">
    <property type="entry name" value="GST N-TERMINAL DOMAIN-CONTAINING PROTEIN"/>
    <property type="match status" value="1"/>
</dbReference>
<evidence type="ECO:0000313" key="2">
    <source>
        <dbReference type="EMBL" id="KAK9996065.1"/>
    </source>
</evidence>
<dbReference type="InterPro" id="IPR004045">
    <property type="entry name" value="Glutathione_S-Trfase_N"/>
</dbReference>
<feature type="domain" description="GST N-terminal" evidence="1">
    <location>
        <begin position="5"/>
        <end position="55"/>
    </location>
</feature>
<protein>
    <recommendedName>
        <fullName evidence="1">GST N-terminal domain-containing protein</fullName>
    </recommendedName>
</protein>
<sequence length="55" mass="6754">MAEENKVRLHEMWASPFVRIVKMTLEIKDIKYEYVEEDLENKSLQLFKYNPIHKK</sequence>
<dbReference type="PROSITE" id="PS50404">
    <property type="entry name" value="GST_NTER"/>
    <property type="match status" value="1"/>
</dbReference>
<dbReference type="Gene3D" id="3.40.30.10">
    <property type="entry name" value="Glutaredoxin"/>
    <property type="match status" value="1"/>
</dbReference>
<gene>
    <name evidence="2" type="ORF">SO802_020751</name>
</gene>
<comment type="caution">
    <text evidence="2">The sequence shown here is derived from an EMBL/GenBank/DDBJ whole genome shotgun (WGS) entry which is preliminary data.</text>
</comment>
<proteinExistence type="predicted"/>
<accession>A0AAW2CCR9</accession>
<dbReference type="Pfam" id="PF13417">
    <property type="entry name" value="GST_N_3"/>
    <property type="match status" value="1"/>
</dbReference>
<name>A0AAW2CCR9_9ROSI</name>
<dbReference type="InterPro" id="IPR036249">
    <property type="entry name" value="Thioredoxin-like_sf"/>
</dbReference>
<dbReference type="SUPFAM" id="SSF52833">
    <property type="entry name" value="Thioredoxin-like"/>
    <property type="match status" value="1"/>
</dbReference>